<dbReference type="RefSeq" id="WP_087617159.1">
    <property type="nucleotide sequence ID" value="NZ_JAFBEY010000003.1"/>
</dbReference>
<feature type="transmembrane region" description="Helical" evidence="1">
    <location>
        <begin position="36"/>
        <end position="54"/>
    </location>
</feature>
<keyword evidence="4" id="KW-1185">Reference proteome</keyword>
<dbReference type="EMBL" id="NHNT01000004">
    <property type="protein sequence ID" value="OUZ39330.1"/>
    <property type="molecule type" value="Genomic_DNA"/>
</dbReference>
<evidence type="ECO:0000313" key="3">
    <source>
        <dbReference type="EMBL" id="OUZ39330.1"/>
    </source>
</evidence>
<dbReference type="PANTHER" id="PTHR31302:SF0">
    <property type="entry name" value="TRANSMEMBRANE PROTEIN WITH METALLOPHOSPHOESTERASE DOMAIN"/>
    <property type="match status" value="1"/>
</dbReference>
<protein>
    <submittedName>
        <fullName evidence="3">Phosphoesterase</fullName>
    </submittedName>
</protein>
<name>A0ABX3ZI03_9BACL</name>
<feature type="domain" description="Calcineurin-like phosphoesterase" evidence="2">
    <location>
        <begin position="136"/>
        <end position="298"/>
    </location>
</feature>
<dbReference type="PANTHER" id="PTHR31302">
    <property type="entry name" value="TRANSMEMBRANE PROTEIN WITH METALLOPHOSPHOESTERASE DOMAIN-RELATED"/>
    <property type="match status" value="1"/>
</dbReference>
<evidence type="ECO:0000256" key="1">
    <source>
        <dbReference type="SAM" id="Phobius"/>
    </source>
</evidence>
<reference evidence="3 4" key="1">
    <citation type="journal article" date="2017" name="Int. J. Syst. Evol. Microbiol.">
        <title>Solibacillus kalamii sp. nov., isolated from a high-efficiency particulate arrestance filter system used in the International Space Station.</title>
        <authorList>
            <person name="Checinska Sielaff A."/>
            <person name="Kumar R.M."/>
            <person name="Pal D."/>
            <person name="Mayilraj S."/>
            <person name="Venkateswaran K."/>
        </authorList>
    </citation>
    <scope>NUCLEOTIDE SEQUENCE [LARGE SCALE GENOMIC DNA]</scope>
    <source>
        <strain evidence="3 4">ISSFR-015</strain>
    </source>
</reference>
<evidence type="ECO:0000313" key="4">
    <source>
        <dbReference type="Proteomes" id="UP000196594"/>
    </source>
</evidence>
<feature type="transmembrane region" description="Helical" evidence="1">
    <location>
        <begin position="100"/>
        <end position="118"/>
    </location>
</feature>
<keyword evidence="1" id="KW-1133">Transmembrane helix</keyword>
<proteinExistence type="predicted"/>
<dbReference type="InterPro" id="IPR004843">
    <property type="entry name" value="Calcineurin-like_PHP"/>
</dbReference>
<comment type="caution">
    <text evidence="3">The sequence shown here is derived from an EMBL/GenBank/DDBJ whole genome shotgun (WGS) entry which is preliminary data.</text>
</comment>
<dbReference type="Proteomes" id="UP000196594">
    <property type="component" value="Unassembled WGS sequence"/>
</dbReference>
<gene>
    <name evidence="3" type="ORF">CBM15_08730</name>
</gene>
<dbReference type="Pfam" id="PF00149">
    <property type="entry name" value="Metallophos"/>
    <property type="match status" value="1"/>
</dbReference>
<evidence type="ECO:0000259" key="2">
    <source>
        <dbReference type="Pfam" id="PF00149"/>
    </source>
</evidence>
<dbReference type="CDD" id="cd07385">
    <property type="entry name" value="MPP_YkuE_C"/>
    <property type="match status" value="1"/>
</dbReference>
<organism evidence="3 4">
    <name type="scientific">Solibacillus kalamii</name>
    <dbReference type="NCBI Taxonomy" id="1748298"/>
    <lineage>
        <taxon>Bacteria</taxon>
        <taxon>Bacillati</taxon>
        <taxon>Bacillota</taxon>
        <taxon>Bacilli</taxon>
        <taxon>Bacillales</taxon>
        <taxon>Caryophanaceae</taxon>
        <taxon>Solibacillus</taxon>
    </lineage>
</organism>
<accession>A0ABX3ZI03</accession>
<dbReference type="InterPro" id="IPR029052">
    <property type="entry name" value="Metallo-depent_PP-like"/>
</dbReference>
<feature type="transmembrane region" description="Helical" evidence="1">
    <location>
        <begin position="6"/>
        <end position="24"/>
    </location>
</feature>
<sequence>MRILLGIVALAIYSGLTFYLGWNFRAWLLSIQQFRWPIIYWTVLFLVSYGYFIGKLHPLFTPFSVLGSYWMFFLQYGLFLCIIANLIIKFTPLTTKMVGTGVVGLLVVLLIAGTYFAYSPVVRNATINIDKPGDDMRIVMASDFHLGLLSGKGHLEKFVALSNEQNPDLVLLPGDIVDDSPKRFVEKDMGEVMKNLKATYGVYGVLGNHEYYGNEIPEFKKEMAEANVKILMDETILVANRFYLTGREDVTNKNRLALNEMQPEKENLPWFVMNHTPLDLDEPARLGVDLHVSGHTHRGQMWPNHLITERTFELDYGLLKKEQLHALVSSGFGFWGPPTRIGSRSELWVIDVKFSE</sequence>
<keyword evidence="1" id="KW-0812">Transmembrane</keyword>
<feature type="transmembrane region" description="Helical" evidence="1">
    <location>
        <begin position="66"/>
        <end position="88"/>
    </location>
</feature>
<dbReference type="InterPro" id="IPR051158">
    <property type="entry name" value="Metallophosphoesterase_sf"/>
</dbReference>
<keyword evidence="1" id="KW-0472">Membrane</keyword>
<dbReference type="Gene3D" id="3.60.21.10">
    <property type="match status" value="1"/>
</dbReference>
<dbReference type="SUPFAM" id="SSF56300">
    <property type="entry name" value="Metallo-dependent phosphatases"/>
    <property type="match status" value="1"/>
</dbReference>